<comment type="caution">
    <text evidence="3">The sequence shown here is derived from an EMBL/GenBank/DDBJ whole genome shotgun (WGS) entry which is preliminary data.</text>
</comment>
<keyword evidence="4" id="KW-1185">Reference proteome</keyword>
<organism evidence="3 4">
    <name type="scientific">Quillaja saponaria</name>
    <name type="common">Soap bark tree</name>
    <dbReference type="NCBI Taxonomy" id="32244"/>
    <lineage>
        <taxon>Eukaryota</taxon>
        <taxon>Viridiplantae</taxon>
        <taxon>Streptophyta</taxon>
        <taxon>Embryophyta</taxon>
        <taxon>Tracheophyta</taxon>
        <taxon>Spermatophyta</taxon>
        <taxon>Magnoliopsida</taxon>
        <taxon>eudicotyledons</taxon>
        <taxon>Gunneridae</taxon>
        <taxon>Pentapetalae</taxon>
        <taxon>rosids</taxon>
        <taxon>fabids</taxon>
        <taxon>Fabales</taxon>
        <taxon>Quillajaceae</taxon>
        <taxon>Quillaja</taxon>
    </lineage>
</organism>
<dbReference type="Proteomes" id="UP001163823">
    <property type="component" value="Chromosome 3"/>
</dbReference>
<reference evidence="3" key="1">
    <citation type="journal article" date="2023" name="Science">
        <title>Elucidation of the pathway for biosynthesis of saponin adjuvants from the soapbark tree.</title>
        <authorList>
            <person name="Reed J."/>
            <person name="Orme A."/>
            <person name="El-Demerdash A."/>
            <person name="Owen C."/>
            <person name="Martin L.B.B."/>
            <person name="Misra R.C."/>
            <person name="Kikuchi S."/>
            <person name="Rejzek M."/>
            <person name="Martin A.C."/>
            <person name="Harkess A."/>
            <person name="Leebens-Mack J."/>
            <person name="Louveau T."/>
            <person name="Stephenson M.J."/>
            <person name="Osbourn A."/>
        </authorList>
    </citation>
    <scope>NUCLEOTIDE SEQUENCE</scope>
    <source>
        <strain evidence="3">S10</strain>
    </source>
</reference>
<dbReference type="InterPro" id="IPR050466">
    <property type="entry name" value="Carboxylest/Gibb_receptor"/>
</dbReference>
<protein>
    <submittedName>
        <fullName evidence="3">Alpha/beta hydrolase-3</fullName>
    </submittedName>
</protein>
<dbReference type="InterPro" id="IPR029058">
    <property type="entry name" value="AB_hydrolase_fold"/>
</dbReference>
<dbReference type="InterPro" id="IPR013094">
    <property type="entry name" value="AB_hydrolase_3"/>
</dbReference>
<sequence>MSGQNPQLICTVDPYEFLQIIRNPDGTIIRNPNRYPNISAAPDSNLSTAVLSKDIHINQSNNTWARIFLPRQALDNSSNNKLPLIIYCHAGGFIHCSAASTIFHDFCSDLAAQIPAVVGSVDYRLAPEHRLPAAYDDAVEALHWIKTAQDDWLRSYADLANCFIMGSSSGGNIAYHVGLRVAEEADNLRPMKIRGLILHQPYFGGTEMSRSEIRLANNPRLPQSVSDLMWELALPIGVDRDHEYCNPTTGNGSRLFDVQVGAVRAQEWKILVIGCDGDPLIDRQIEVVNVLRRKGVQVVVEFGVGGYHLIHILEQSKAKELHAILKNFVLHWVQP</sequence>
<dbReference type="Gene3D" id="3.40.50.1820">
    <property type="entry name" value="alpha/beta hydrolase"/>
    <property type="match status" value="1"/>
</dbReference>
<accession>A0AAD7VH70</accession>
<gene>
    <name evidence="3" type="ORF">O6P43_005518</name>
</gene>
<proteinExistence type="inferred from homology"/>
<evidence type="ECO:0000313" key="3">
    <source>
        <dbReference type="EMBL" id="KAJ7975623.1"/>
    </source>
</evidence>
<evidence type="ECO:0000313" key="4">
    <source>
        <dbReference type="Proteomes" id="UP001163823"/>
    </source>
</evidence>
<dbReference type="PANTHER" id="PTHR23024:SF654">
    <property type="entry name" value="RECEPTOR GID1, PUTATIVE-RELATED"/>
    <property type="match status" value="1"/>
</dbReference>
<dbReference type="GO" id="GO:0016787">
    <property type="term" value="F:hydrolase activity"/>
    <property type="evidence" value="ECO:0007669"/>
    <property type="project" value="UniProtKB-KW"/>
</dbReference>
<dbReference type="SUPFAM" id="SSF53474">
    <property type="entry name" value="alpha/beta-Hydrolases"/>
    <property type="match status" value="1"/>
</dbReference>
<dbReference type="KEGG" id="qsa:O6P43_005518"/>
<dbReference type="EMBL" id="JARAOO010000003">
    <property type="protein sequence ID" value="KAJ7975623.1"/>
    <property type="molecule type" value="Genomic_DNA"/>
</dbReference>
<evidence type="ECO:0000259" key="2">
    <source>
        <dbReference type="Pfam" id="PF07859"/>
    </source>
</evidence>
<evidence type="ECO:0000256" key="1">
    <source>
        <dbReference type="ARBA" id="ARBA00010515"/>
    </source>
</evidence>
<comment type="similarity">
    <text evidence="1">Belongs to the 'GDXG' lipolytic enzyme family.</text>
</comment>
<name>A0AAD7VH70_QUISA</name>
<dbReference type="AlphaFoldDB" id="A0AAD7VH70"/>
<dbReference type="Pfam" id="PF07859">
    <property type="entry name" value="Abhydrolase_3"/>
    <property type="match status" value="1"/>
</dbReference>
<keyword evidence="3" id="KW-0378">Hydrolase</keyword>
<dbReference type="PANTHER" id="PTHR23024">
    <property type="entry name" value="ARYLACETAMIDE DEACETYLASE"/>
    <property type="match status" value="1"/>
</dbReference>
<feature type="domain" description="Alpha/beta hydrolase fold-3" evidence="2">
    <location>
        <begin position="85"/>
        <end position="311"/>
    </location>
</feature>